<accession>A0ABR4QHM7</accession>
<organism evidence="2 3">
    <name type="scientific">Taenia crassiceps</name>
    <dbReference type="NCBI Taxonomy" id="6207"/>
    <lineage>
        <taxon>Eukaryota</taxon>
        <taxon>Metazoa</taxon>
        <taxon>Spiralia</taxon>
        <taxon>Lophotrochozoa</taxon>
        <taxon>Platyhelminthes</taxon>
        <taxon>Cestoda</taxon>
        <taxon>Eucestoda</taxon>
        <taxon>Cyclophyllidea</taxon>
        <taxon>Taeniidae</taxon>
        <taxon>Taenia</taxon>
    </lineage>
</organism>
<dbReference type="EMBL" id="JAKROA010000003">
    <property type="protein sequence ID" value="KAL5108969.1"/>
    <property type="molecule type" value="Genomic_DNA"/>
</dbReference>
<feature type="region of interest" description="Disordered" evidence="1">
    <location>
        <begin position="139"/>
        <end position="174"/>
    </location>
</feature>
<comment type="caution">
    <text evidence="2">The sequence shown here is derived from an EMBL/GenBank/DDBJ whole genome shotgun (WGS) entry which is preliminary data.</text>
</comment>
<feature type="region of interest" description="Disordered" evidence="1">
    <location>
        <begin position="74"/>
        <end position="101"/>
    </location>
</feature>
<gene>
    <name evidence="2" type="ORF">TcWFU_005510</name>
</gene>
<feature type="compositionally biased region" description="Basic and acidic residues" evidence="1">
    <location>
        <begin position="139"/>
        <end position="153"/>
    </location>
</feature>
<keyword evidence="3" id="KW-1185">Reference proteome</keyword>
<feature type="compositionally biased region" description="Basic and acidic residues" evidence="1">
    <location>
        <begin position="567"/>
        <end position="580"/>
    </location>
</feature>
<evidence type="ECO:0000313" key="2">
    <source>
        <dbReference type="EMBL" id="KAL5108969.1"/>
    </source>
</evidence>
<feature type="region of interest" description="Disordered" evidence="1">
    <location>
        <begin position="354"/>
        <end position="373"/>
    </location>
</feature>
<feature type="region of interest" description="Disordered" evidence="1">
    <location>
        <begin position="549"/>
        <end position="580"/>
    </location>
</feature>
<evidence type="ECO:0000256" key="1">
    <source>
        <dbReference type="SAM" id="MobiDB-lite"/>
    </source>
</evidence>
<sequence>MQYFSQDHASYLTDTTGLDASANWMPPHVWPGADTLFHIHQAHSSLTSAPLPAKVREFSAEVFKKVEKCKDEFLKSDDTEKTSRQEEDGKKPEPDNGYKGSADAYVMEEGPTVAGHVGCEDDSKVQIAMKEYVEAAAEEKDRNKVETELKREDQEQECELKGNNPELPRCNEGGDEEVAAQGETVIGKGSDEETEVSQGNGHCQGAKRIEFDRVEKVLKAMGMSVNNAGEAGFDEIDKTYPADLAKKAEGKPNGGKVGTEKEQEIKLFGHKEIDKANAKAVAEGNKDNTEELEGMRSADKNEVGKSKKFNIAEKEDTGTMEVSIEAVELIENGESKEKLNGAVEAKEVKLLEEAGEGLEKKEPEENNTEIEATEVVIASNDIIEKVKGEEKFTEGDDVEIKSDKTTKAQPKEEELEENGEHDASGNYKETEAFEIDNKKGEKCSIGAVWTNAVEPDWEEGKPKVEDLGIEIGHGHKDVEVKEEISTNGEKMEIKKDKMADQVQSQEIVPGEEKVLEIEAVEVSEFALEGKKEVAEDSFQDLDMEMQAKEVRSPNEANEEGGVNKGIIKQEERKGKKAEEKFMKSEEVQIVERVVNTTEESNGDFV</sequence>
<reference evidence="2 3" key="1">
    <citation type="journal article" date="2022" name="Front. Cell. Infect. Microbiol.">
        <title>The Genomes of Two Strains of Taenia crassiceps the Animal Model for the Study of Human Cysticercosis.</title>
        <authorList>
            <person name="Bobes R.J."/>
            <person name="Estrada K."/>
            <person name="Rios-Valencia D.G."/>
            <person name="Calderon-Gallegos A."/>
            <person name="de la Torre P."/>
            <person name="Carrero J.C."/>
            <person name="Sanchez-Flores A."/>
            <person name="Laclette J.P."/>
        </authorList>
    </citation>
    <scope>NUCLEOTIDE SEQUENCE [LARGE SCALE GENOMIC DNA]</scope>
    <source>
        <strain evidence="2">WFUcys</strain>
    </source>
</reference>
<proteinExistence type="predicted"/>
<feature type="compositionally biased region" description="Basic and acidic residues" evidence="1">
    <location>
        <begin position="74"/>
        <end position="96"/>
    </location>
</feature>
<feature type="compositionally biased region" description="Basic and acidic residues" evidence="1">
    <location>
        <begin position="284"/>
        <end position="302"/>
    </location>
</feature>
<evidence type="ECO:0000313" key="3">
    <source>
        <dbReference type="Proteomes" id="UP001651158"/>
    </source>
</evidence>
<protein>
    <submittedName>
        <fullName evidence="2">Uncharacterized protein</fullName>
    </submittedName>
</protein>
<feature type="region of interest" description="Disordered" evidence="1">
    <location>
        <begin position="278"/>
        <end position="302"/>
    </location>
</feature>
<feature type="region of interest" description="Disordered" evidence="1">
    <location>
        <begin position="388"/>
        <end position="433"/>
    </location>
</feature>
<dbReference type="Proteomes" id="UP001651158">
    <property type="component" value="Unassembled WGS sequence"/>
</dbReference>
<feature type="compositionally biased region" description="Basic and acidic residues" evidence="1">
    <location>
        <begin position="354"/>
        <end position="364"/>
    </location>
</feature>
<name>A0ABR4QHM7_9CEST</name>